<comment type="caution">
    <text evidence="2">The sequence shown here is derived from an EMBL/GenBank/DDBJ whole genome shotgun (WGS) entry which is preliminary data.</text>
</comment>
<accession>A0AAJ0BG56</accession>
<feature type="compositionally biased region" description="Polar residues" evidence="1">
    <location>
        <begin position="106"/>
        <end position="116"/>
    </location>
</feature>
<organism evidence="2 3">
    <name type="scientific">Echria macrotheca</name>
    <dbReference type="NCBI Taxonomy" id="438768"/>
    <lineage>
        <taxon>Eukaryota</taxon>
        <taxon>Fungi</taxon>
        <taxon>Dikarya</taxon>
        <taxon>Ascomycota</taxon>
        <taxon>Pezizomycotina</taxon>
        <taxon>Sordariomycetes</taxon>
        <taxon>Sordariomycetidae</taxon>
        <taxon>Sordariales</taxon>
        <taxon>Schizotheciaceae</taxon>
        <taxon>Echria</taxon>
    </lineage>
</organism>
<evidence type="ECO:0000313" key="2">
    <source>
        <dbReference type="EMBL" id="KAK1757621.1"/>
    </source>
</evidence>
<feature type="compositionally biased region" description="Low complexity" evidence="1">
    <location>
        <begin position="148"/>
        <end position="225"/>
    </location>
</feature>
<proteinExistence type="predicted"/>
<dbReference type="EMBL" id="MU839830">
    <property type="protein sequence ID" value="KAK1757621.1"/>
    <property type="molecule type" value="Genomic_DNA"/>
</dbReference>
<feature type="region of interest" description="Disordered" evidence="1">
    <location>
        <begin position="64"/>
        <end position="239"/>
    </location>
</feature>
<reference evidence="2" key="1">
    <citation type="submission" date="2023-06" db="EMBL/GenBank/DDBJ databases">
        <title>Genome-scale phylogeny and comparative genomics of the fungal order Sordariales.</title>
        <authorList>
            <consortium name="Lawrence Berkeley National Laboratory"/>
            <person name="Hensen N."/>
            <person name="Bonometti L."/>
            <person name="Westerberg I."/>
            <person name="Brannstrom I.O."/>
            <person name="Guillou S."/>
            <person name="Cros-Aarteil S."/>
            <person name="Calhoun S."/>
            <person name="Haridas S."/>
            <person name="Kuo A."/>
            <person name="Mondo S."/>
            <person name="Pangilinan J."/>
            <person name="Riley R."/>
            <person name="Labutti K."/>
            <person name="Andreopoulos B."/>
            <person name="Lipzen A."/>
            <person name="Chen C."/>
            <person name="Yanf M."/>
            <person name="Daum C."/>
            <person name="Ng V."/>
            <person name="Clum A."/>
            <person name="Steindorff A."/>
            <person name="Ohm R."/>
            <person name="Martin F."/>
            <person name="Silar P."/>
            <person name="Natvig D."/>
            <person name="Lalanne C."/>
            <person name="Gautier V."/>
            <person name="Ament-Velasquez S.L."/>
            <person name="Kruys A."/>
            <person name="Hutchinson M.I."/>
            <person name="Powell A.J."/>
            <person name="Barry K."/>
            <person name="Miller A.N."/>
            <person name="Grigoriev I.V."/>
            <person name="Debuchy R."/>
            <person name="Gladieux P."/>
            <person name="Thoren M.H."/>
            <person name="Johannesson H."/>
        </authorList>
    </citation>
    <scope>NUCLEOTIDE SEQUENCE</scope>
    <source>
        <strain evidence="2">PSN4</strain>
    </source>
</reference>
<dbReference type="AlphaFoldDB" id="A0AAJ0BG56"/>
<keyword evidence="3" id="KW-1185">Reference proteome</keyword>
<gene>
    <name evidence="2" type="ORF">QBC47DRAFT_161875</name>
</gene>
<sequence>MSTITRAFTTRRVKQSLMAAETSEGVQRGKGATGSIRHKISAPMELIHTTNMLSYNAPDIYPKTASSTGSSHKSDDELSDSAPTHVSSPPTSPDIESPKRSLSPEPKQSNHLSQYFTLPEQKSAPVSRTEAPVVPQRAASHTKKSYDSLVRQHSSSQLRQRSSSQLSEQSHRSVSTKASFTFSRSSSASTSTTVTSRSSSTPPSHKAKVSVPTVSSPTQSFSQPQLNHRKDFSQSQHPFGSELAQVSEIAEEFGLKDQLNDLEAEEQELARKGLCKFSADDYLGEIQGLFSSFFPDSKPMATAMWI</sequence>
<protein>
    <submittedName>
        <fullName evidence="2">Uncharacterized protein</fullName>
    </submittedName>
</protein>
<evidence type="ECO:0000256" key="1">
    <source>
        <dbReference type="SAM" id="MobiDB-lite"/>
    </source>
</evidence>
<dbReference type="Proteomes" id="UP001239445">
    <property type="component" value="Unassembled WGS sequence"/>
</dbReference>
<name>A0AAJ0BG56_9PEZI</name>
<evidence type="ECO:0000313" key="3">
    <source>
        <dbReference type="Proteomes" id="UP001239445"/>
    </source>
</evidence>